<protein>
    <submittedName>
        <fullName evidence="1">Uncharacterized protein</fullName>
    </submittedName>
</protein>
<gene>
    <name evidence="1" type="ORF">SHALO_2878</name>
</gene>
<organism evidence="1 2">
    <name type="scientific">Sulfurospirillum halorespirans DSM 13726</name>
    <dbReference type="NCBI Taxonomy" id="1193502"/>
    <lineage>
        <taxon>Bacteria</taxon>
        <taxon>Pseudomonadati</taxon>
        <taxon>Campylobacterota</taxon>
        <taxon>Epsilonproteobacteria</taxon>
        <taxon>Campylobacterales</taxon>
        <taxon>Sulfurospirillaceae</taxon>
        <taxon>Sulfurospirillum</taxon>
    </lineage>
</organism>
<dbReference type="Proteomes" id="UP000094609">
    <property type="component" value="Chromosome"/>
</dbReference>
<sequence length="368" mass="42983">MKPLHVILFAAVLGNAGDYDFDLDAIEVKPYTLSGYLKGENKLQRLNEDSPLFHTKNKESMKTYASEGDVKFAYFQDALKLDSEVMVNYNDVDGEYSDAYTIAQLFVQYKFDQNNLIEVGKKAPKWGKGYFVNPIAFFDRKKDPNDPDASREGYVMANYRYNKSYDGDVRNVSFDLIVMQSNDHMNSDFSQKKENNVGFKAYFLAYDTDIDLIYYHRSEQSDKIGLDFSKNLQTNIEVHGEFAKTLGADDYAYLVGLKYLTEFELSITSEYFYQKNQSSKSEPFYDHQYFMNKFSQKEPFDWLYGSLYYKNIYNLEDKSMQNSFGATYSFKNNMLLDISYNMNDGQIGSEYGSKLVQDTLWTKLYWYF</sequence>
<proteinExistence type="predicted"/>
<dbReference type="PATRIC" id="fig|1193502.14.peg.2913"/>
<accession>A0A1D7TNT9</accession>
<dbReference type="RefSeq" id="WP_069479146.1">
    <property type="nucleotide sequence ID" value="NZ_CP017111.1"/>
</dbReference>
<dbReference type="EMBL" id="CP017111">
    <property type="protein sequence ID" value="AOO66630.1"/>
    <property type="molecule type" value="Genomic_DNA"/>
</dbReference>
<reference evidence="2" key="1">
    <citation type="submission" date="2016-08" db="EMBL/GenBank/DDBJ databases">
        <title>Complete genome sequence of the organohalide-respiring Epsilonproteobacterium Sulfurospirillum halorespirans.</title>
        <authorList>
            <person name="Goris T."/>
            <person name="Zimmermann J."/>
            <person name="Schenz B."/>
            <person name="Lemos M."/>
            <person name="Hackermueller J."/>
            <person name="Diekert G."/>
        </authorList>
    </citation>
    <scope>NUCLEOTIDE SEQUENCE [LARGE SCALE GENOMIC DNA]</scope>
    <source>
        <strain>DSM 13726</strain>
        <strain evidence="2">PCE-M2</strain>
    </source>
</reference>
<dbReference type="AlphaFoldDB" id="A0A1D7TNT9"/>
<dbReference type="STRING" id="1193502.SHALO_2878"/>
<keyword evidence="2" id="KW-1185">Reference proteome</keyword>
<evidence type="ECO:0000313" key="2">
    <source>
        <dbReference type="Proteomes" id="UP000094609"/>
    </source>
</evidence>
<dbReference type="KEGG" id="shal:SHALO_2878"/>
<evidence type="ECO:0000313" key="1">
    <source>
        <dbReference type="EMBL" id="AOO66630.1"/>
    </source>
</evidence>
<name>A0A1D7TNT9_9BACT</name>